<dbReference type="SUPFAM" id="SSF51344">
    <property type="entry name" value="Epsilon subunit of F1F0-ATP synthase N-terminal domain"/>
    <property type="match status" value="1"/>
</dbReference>
<name>A0A346DZT4_9ENTR</name>
<dbReference type="KEGG" id="ppet:C9I82_273"/>
<feature type="domain" description="ATP synthase F1 complex delta/epsilon subunit N-terminal" evidence="2">
    <location>
        <begin position="4"/>
        <end position="76"/>
    </location>
</feature>
<dbReference type="AlphaFoldDB" id="A0A346DZT4"/>
<gene>
    <name evidence="3" type="ORF">C9I82_273</name>
</gene>
<keyword evidence="1" id="KW-0066">ATP synthesis</keyword>
<keyword evidence="1" id="KW-0139">CF(1)</keyword>
<evidence type="ECO:0000313" key="4">
    <source>
        <dbReference type="Proteomes" id="UP000256856"/>
    </source>
</evidence>
<dbReference type="InterPro" id="IPR020546">
    <property type="entry name" value="ATP_synth_F1_dsu/esu_N"/>
</dbReference>
<evidence type="ECO:0000256" key="1">
    <source>
        <dbReference type="ARBA" id="ARBA00023196"/>
    </source>
</evidence>
<dbReference type="Proteomes" id="UP000256856">
    <property type="component" value="Chromosome"/>
</dbReference>
<dbReference type="Gene3D" id="2.60.15.10">
    <property type="entry name" value="F0F1 ATP synthase delta/epsilon subunit, N-terminal"/>
    <property type="match status" value="1"/>
</dbReference>
<dbReference type="GO" id="GO:0015986">
    <property type="term" value="P:proton motive force-driven ATP synthesis"/>
    <property type="evidence" value="ECO:0007669"/>
    <property type="project" value="InterPro"/>
</dbReference>
<organism evidence="3 4">
    <name type="scientific">Candidatus Purcelliella pentastirinorum</name>
    <dbReference type="NCBI Taxonomy" id="472834"/>
    <lineage>
        <taxon>Bacteria</taxon>
        <taxon>Pseudomonadati</taxon>
        <taxon>Pseudomonadota</taxon>
        <taxon>Gammaproteobacteria</taxon>
        <taxon>Enterobacterales</taxon>
        <taxon>Enterobacteriaceae</taxon>
        <taxon>Candidatus Purcelliella</taxon>
    </lineage>
</organism>
<proteinExistence type="predicted"/>
<sequence length="94" mass="11101">MMLSLNIFSFENNLSFYNILKIYVMSFYGELCIYPNHSPLLGYIKSGIVLYNDKKQFFISQSFFEIKNNIVTVFSDVIDYDFSINIFSIKIFCK</sequence>
<dbReference type="EMBL" id="CP028374">
    <property type="protein sequence ID" value="AXN02239.1"/>
    <property type="molecule type" value="Genomic_DNA"/>
</dbReference>
<protein>
    <submittedName>
        <fullName evidence="3">AtpC</fullName>
    </submittedName>
</protein>
<keyword evidence="4" id="KW-1185">Reference proteome</keyword>
<accession>A0A346DZT4</accession>
<dbReference type="Pfam" id="PF02823">
    <property type="entry name" value="ATP-synt_DE_N"/>
    <property type="match status" value="1"/>
</dbReference>
<reference evidence="3 4" key="1">
    <citation type="submission" date="2018-03" db="EMBL/GenBank/DDBJ databases">
        <title>A parallel universe: an anciently diverged bacterial symbiosis in a Hawaiian planthopper (Hemiptera: Cixiidae) reveals rearranged nutritional responsibilities.</title>
        <authorList>
            <person name="Bennett G."/>
            <person name="Mao M."/>
        </authorList>
    </citation>
    <scope>NUCLEOTIDE SEQUENCE [LARGE SCALE GENOMIC DNA]</scope>
    <source>
        <strain evidence="3 4">OLIH</strain>
    </source>
</reference>
<evidence type="ECO:0000259" key="2">
    <source>
        <dbReference type="Pfam" id="PF02823"/>
    </source>
</evidence>
<dbReference type="GO" id="GO:0045259">
    <property type="term" value="C:proton-transporting ATP synthase complex"/>
    <property type="evidence" value="ECO:0007669"/>
    <property type="project" value="UniProtKB-KW"/>
</dbReference>
<dbReference type="InterPro" id="IPR036771">
    <property type="entry name" value="ATPsynth_dsu/esu_N"/>
</dbReference>
<evidence type="ECO:0000313" key="3">
    <source>
        <dbReference type="EMBL" id="AXN02239.1"/>
    </source>
</evidence>